<keyword evidence="3" id="KW-1185">Reference proteome</keyword>
<dbReference type="InterPro" id="IPR015074">
    <property type="entry name" value="DUF1867"/>
</dbReference>
<dbReference type="PIRSF" id="PIRSF016138">
    <property type="entry name" value="UCP016138"/>
    <property type="match status" value="1"/>
</dbReference>
<dbReference type="AlphaFoldDB" id="R7RSS8"/>
<organism evidence="2 3">
    <name type="scientific">Thermobrachium celere DSM 8682</name>
    <dbReference type="NCBI Taxonomy" id="941824"/>
    <lineage>
        <taxon>Bacteria</taxon>
        <taxon>Bacillati</taxon>
        <taxon>Bacillota</taxon>
        <taxon>Clostridia</taxon>
        <taxon>Eubacteriales</taxon>
        <taxon>Clostridiaceae</taxon>
        <taxon>Thermobrachium</taxon>
    </lineage>
</organism>
<dbReference type="RefSeq" id="WP_018662509.1">
    <property type="nucleotide sequence ID" value="NZ_HF952018.1"/>
</dbReference>
<dbReference type="Gene3D" id="3.40.1380.20">
    <property type="entry name" value="Pyruvate kinase, C-terminal domain"/>
    <property type="match status" value="1"/>
</dbReference>
<name>R7RSS8_9CLOT</name>
<dbReference type="InterPro" id="IPR015795">
    <property type="entry name" value="Pyrv_Knase_C"/>
</dbReference>
<dbReference type="OrthoDB" id="9782984at2"/>
<gene>
    <name evidence="2" type="ORF">TCEL_00482</name>
</gene>
<comment type="caution">
    <text evidence="2">The sequence shown here is derived from an EMBL/GenBank/DDBJ whole genome shotgun (WGS) entry which is preliminary data.</text>
</comment>
<proteinExistence type="predicted"/>
<feature type="domain" description="Pyruvate kinase C-terminal" evidence="1">
    <location>
        <begin position="14"/>
        <end position="157"/>
    </location>
</feature>
<protein>
    <submittedName>
        <fullName evidence="2">Uncharacterized protein MJ0504</fullName>
    </submittedName>
</protein>
<dbReference type="Pfam" id="PF02887">
    <property type="entry name" value="PK_C"/>
    <property type="match status" value="1"/>
</dbReference>
<reference evidence="2" key="1">
    <citation type="submission" date="2013-03" db="EMBL/GenBank/DDBJ databases">
        <title>Draft genome sequence of the hydrogen-ethanol-producing anaerobic alkalithermophilic Caloramator celere.</title>
        <authorList>
            <person name="Ciranna A."/>
            <person name="Larjo A."/>
            <person name="Kivisto A."/>
            <person name="Santala V."/>
            <person name="Roos C."/>
            <person name="Karp M."/>
        </authorList>
    </citation>
    <scope>NUCLEOTIDE SEQUENCE [LARGE SCALE GENOMIC DNA]</scope>
    <source>
        <strain evidence="2">DSM 8682</strain>
    </source>
</reference>
<dbReference type="Proteomes" id="UP000014923">
    <property type="component" value="Unassembled WGS sequence"/>
</dbReference>
<sequence length="181" mass="19430">MYFKTAGKHNTKETIELALKIAEERNINHIVVASCSGYTAKLLSGCGKNIVVVTHVNGFEEPGVMEMDDNTIDELKGLGFKVYTGTHVLSGAERGISRKFGGIYPVEIMAHTLRMLGQGVKVAVEIAVMALDAGLIPYGEDIISIGGTGEGADTAIIITPSHAASIFETKIKEIICKPYEF</sequence>
<evidence type="ECO:0000313" key="2">
    <source>
        <dbReference type="EMBL" id="CDF58436.1"/>
    </source>
</evidence>
<dbReference type="InterPro" id="IPR036918">
    <property type="entry name" value="Pyrv_Knase_C_sf"/>
</dbReference>
<evidence type="ECO:0000313" key="3">
    <source>
        <dbReference type="Proteomes" id="UP000014923"/>
    </source>
</evidence>
<dbReference type="HOGENOM" id="CLU_095207_1_0_9"/>
<evidence type="ECO:0000259" key="1">
    <source>
        <dbReference type="Pfam" id="PF02887"/>
    </source>
</evidence>
<dbReference type="SUPFAM" id="SSF52935">
    <property type="entry name" value="PK C-terminal domain-like"/>
    <property type="match status" value="1"/>
</dbReference>
<dbReference type="EMBL" id="CAVN010000097">
    <property type="protein sequence ID" value="CDF58436.1"/>
    <property type="molecule type" value="Genomic_DNA"/>
</dbReference>
<accession>R7RSS8</accession>
<dbReference type="eggNOG" id="COG1751">
    <property type="taxonomic scope" value="Bacteria"/>
</dbReference>